<sequence>MAPLGLLYSKDKPKECIGFSDADWAGDQDDRKSMSGHMFQISGAAVSWRSKKQTCVALSTAEAEYMALASAAQDTVWMQ</sequence>
<evidence type="ECO:0000313" key="2">
    <source>
        <dbReference type="Proteomes" id="UP001558613"/>
    </source>
</evidence>
<gene>
    <name evidence="1" type="ORF">QQF64_026095</name>
</gene>
<organism evidence="1 2">
    <name type="scientific">Cirrhinus molitorella</name>
    <name type="common">mud carp</name>
    <dbReference type="NCBI Taxonomy" id="172907"/>
    <lineage>
        <taxon>Eukaryota</taxon>
        <taxon>Metazoa</taxon>
        <taxon>Chordata</taxon>
        <taxon>Craniata</taxon>
        <taxon>Vertebrata</taxon>
        <taxon>Euteleostomi</taxon>
        <taxon>Actinopterygii</taxon>
        <taxon>Neopterygii</taxon>
        <taxon>Teleostei</taxon>
        <taxon>Ostariophysi</taxon>
        <taxon>Cypriniformes</taxon>
        <taxon>Cyprinidae</taxon>
        <taxon>Labeoninae</taxon>
        <taxon>Labeonini</taxon>
        <taxon>Cirrhinus</taxon>
    </lineage>
</organism>
<dbReference type="PANTHER" id="PTHR11439">
    <property type="entry name" value="GAG-POL-RELATED RETROTRANSPOSON"/>
    <property type="match status" value="1"/>
</dbReference>
<proteinExistence type="predicted"/>
<dbReference type="Proteomes" id="UP001558613">
    <property type="component" value="Unassembled WGS sequence"/>
</dbReference>
<protein>
    <submittedName>
        <fullName evidence="1">Uncharacterized protein</fullName>
    </submittedName>
</protein>
<reference evidence="1 2" key="1">
    <citation type="submission" date="2023-09" db="EMBL/GenBank/DDBJ databases">
        <authorList>
            <person name="Wang M."/>
        </authorList>
    </citation>
    <scope>NUCLEOTIDE SEQUENCE [LARGE SCALE GENOMIC DNA]</scope>
    <source>
        <strain evidence="1">GT-2023</strain>
        <tissue evidence="1">Liver</tissue>
    </source>
</reference>
<dbReference type="PANTHER" id="PTHR11439:SF483">
    <property type="entry name" value="PEPTIDE SYNTHASE GLIP-LIKE, PUTATIVE (AFU_ORTHOLOGUE AFUA_3G12920)-RELATED"/>
    <property type="match status" value="1"/>
</dbReference>
<keyword evidence="2" id="KW-1185">Reference proteome</keyword>
<dbReference type="CDD" id="cd09272">
    <property type="entry name" value="RNase_HI_RT_Ty1"/>
    <property type="match status" value="1"/>
</dbReference>
<name>A0ABR3NQV6_9TELE</name>
<dbReference type="EMBL" id="JAYMGO010000003">
    <property type="protein sequence ID" value="KAL1279422.1"/>
    <property type="molecule type" value="Genomic_DNA"/>
</dbReference>
<evidence type="ECO:0000313" key="1">
    <source>
        <dbReference type="EMBL" id="KAL1279422.1"/>
    </source>
</evidence>
<accession>A0ABR3NQV6</accession>
<comment type="caution">
    <text evidence="1">The sequence shown here is derived from an EMBL/GenBank/DDBJ whole genome shotgun (WGS) entry which is preliminary data.</text>
</comment>